<comment type="subcellular location">
    <subcellularLocation>
        <location evidence="1">Membrane</location>
        <topology evidence="1">Single-pass type I membrane protein</topology>
    </subcellularLocation>
</comment>
<protein>
    <recommendedName>
        <fullName evidence="2 14">Guanylate cyclase</fullName>
        <ecNumber evidence="2 14">4.6.1.2</ecNumber>
    </recommendedName>
</protein>
<dbReference type="InterPro" id="IPR011009">
    <property type="entry name" value="Kinase-like_dom_sf"/>
</dbReference>
<feature type="non-terminal residue" evidence="17">
    <location>
        <position position="1"/>
    </location>
</feature>
<dbReference type="Pfam" id="PF00211">
    <property type="entry name" value="Guanylate_cyc"/>
    <property type="match status" value="1"/>
</dbReference>
<evidence type="ECO:0000256" key="9">
    <source>
        <dbReference type="ARBA" id="ARBA00023170"/>
    </source>
</evidence>
<dbReference type="Proteomes" id="UP000078046">
    <property type="component" value="Unassembled WGS sequence"/>
</dbReference>
<evidence type="ECO:0000259" key="16">
    <source>
        <dbReference type="PROSITE" id="PS50125"/>
    </source>
</evidence>
<dbReference type="PROSITE" id="PS50125">
    <property type="entry name" value="GUANYLATE_CYCLASE_2"/>
    <property type="match status" value="1"/>
</dbReference>
<dbReference type="PROSITE" id="PS00452">
    <property type="entry name" value="GUANYLATE_CYCLASE_1"/>
    <property type="match status" value="1"/>
</dbReference>
<dbReference type="GO" id="GO:0004016">
    <property type="term" value="F:adenylate cyclase activity"/>
    <property type="evidence" value="ECO:0007669"/>
    <property type="project" value="TreeGrafter"/>
</dbReference>
<evidence type="ECO:0000256" key="5">
    <source>
        <dbReference type="ARBA" id="ARBA00022741"/>
    </source>
</evidence>
<dbReference type="InterPro" id="IPR050401">
    <property type="entry name" value="Cyclic_nucleotide_synthase"/>
</dbReference>
<evidence type="ECO:0000256" key="4">
    <source>
        <dbReference type="ARBA" id="ARBA00022729"/>
    </source>
</evidence>
<dbReference type="FunFam" id="3.30.70.1230:FF:000004">
    <property type="entry name" value="Guanylate cyclase"/>
    <property type="match status" value="1"/>
</dbReference>
<dbReference type="GO" id="GO:0004672">
    <property type="term" value="F:protein kinase activity"/>
    <property type="evidence" value="ECO:0007669"/>
    <property type="project" value="InterPro"/>
</dbReference>
<dbReference type="SUPFAM" id="SSF55073">
    <property type="entry name" value="Nucleotide cyclase"/>
    <property type="match status" value="1"/>
</dbReference>
<dbReference type="InterPro" id="IPR018297">
    <property type="entry name" value="A/G_cyclase_CS"/>
</dbReference>
<dbReference type="InterPro" id="IPR029787">
    <property type="entry name" value="Nucleotide_cyclase"/>
</dbReference>
<dbReference type="PANTHER" id="PTHR11920">
    <property type="entry name" value="GUANYLYL CYCLASE"/>
    <property type="match status" value="1"/>
</dbReference>
<dbReference type="PANTHER" id="PTHR11920:SF494">
    <property type="entry name" value="ATRIAL NATRIURETIC PEPTIDE RECEPTOR 2"/>
    <property type="match status" value="1"/>
</dbReference>
<evidence type="ECO:0000256" key="1">
    <source>
        <dbReference type="ARBA" id="ARBA00004479"/>
    </source>
</evidence>
<evidence type="ECO:0000256" key="13">
    <source>
        <dbReference type="RuleBase" id="RU000405"/>
    </source>
</evidence>
<evidence type="ECO:0000256" key="11">
    <source>
        <dbReference type="ARBA" id="ARBA00023239"/>
    </source>
</evidence>
<dbReference type="GO" id="GO:0005886">
    <property type="term" value="C:plasma membrane"/>
    <property type="evidence" value="ECO:0007669"/>
    <property type="project" value="TreeGrafter"/>
</dbReference>
<dbReference type="Gene3D" id="1.10.510.10">
    <property type="entry name" value="Transferase(Phosphotransferase) domain 1"/>
    <property type="match status" value="1"/>
</dbReference>
<dbReference type="SUPFAM" id="SSF56112">
    <property type="entry name" value="Protein kinase-like (PK-like)"/>
    <property type="match status" value="1"/>
</dbReference>
<evidence type="ECO:0000256" key="6">
    <source>
        <dbReference type="ARBA" id="ARBA00022989"/>
    </source>
</evidence>
<dbReference type="AlphaFoldDB" id="A0A177B8E1"/>
<evidence type="ECO:0000256" key="7">
    <source>
        <dbReference type="ARBA" id="ARBA00023134"/>
    </source>
</evidence>
<keyword evidence="6" id="KW-1133">Transmembrane helix</keyword>
<evidence type="ECO:0000313" key="17">
    <source>
        <dbReference type="EMBL" id="OAF69831.1"/>
    </source>
</evidence>
<sequence length="580" mass="66642">RFVKQKELAEINWRVRWENVKAIYKPVEKRESLSDRKFSTLSNCIRVSDTEEIGSTENLVTTINSIVDWNKLIKVVYKDIEAKVKKVDKYPINITKPLIIEIRNLRSMQNDHIVRFIGLCIDYPNQCILREFCPKGSLKKLLMNKSINLDFEFKLSLITDLLQGLRYIHNSDIKSHGNLNLKNCVLDSRFVLKLTGFGFPSLFRKLKKNEYISDQEEEGKLTLAPEILRLSMVPFSGNQKADIYAFSLIVHAIIYRIGIFSQYSDQYSVEEIINFIKSDSSPPFRPKIDENIHMSNELSTIITNCWVEDSNDRPDCNQIRNQIKKIRKEKYNTNLFDSMLRRMEEYANNLEKLVAQRTGDYMKQKKRAETLLYNMLPRTVAEQLMMGDPVRAEKFDSVTVFFSDICGFTKLSSESEPLEIVCLLNDLYTVFDSIIDKYDVYKVETIGDAYMVVSGLPTRNGNLHAQEICSMSLSLLKCIKTFKIKHRPNDNILLRIGIHSGPVVAGVVGSKMPRYCLFGDTVNTASRMESNGEPLRIHLSPSTKLLLDGFGTFDTELRGPVEMKGKGTITTYWLNGESND</sequence>
<dbReference type="Gene3D" id="3.30.70.1230">
    <property type="entry name" value="Nucleotide cyclase"/>
    <property type="match status" value="1"/>
</dbReference>
<evidence type="ECO:0000259" key="15">
    <source>
        <dbReference type="PROSITE" id="PS50011"/>
    </source>
</evidence>
<evidence type="ECO:0000313" key="18">
    <source>
        <dbReference type="Proteomes" id="UP000078046"/>
    </source>
</evidence>
<name>A0A177B8E1_9BILA</name>
<keyword evidence="10" id="KW-0325">Glycoprotein</keyword>
<keyword evidence="11 13" id="KW-0456">Lyase</keyword>
<dbReference type="GO" id="GO:0005525">
    <property type="term" value="F:GTP binding"/>
    <property type="evidence" value="ECO:0007669"/>
    <property type="project" value="UniProtKB-KW"/>
</dbReference>
<keyword evidence="12 14" id="KW-0141">cGMP biosynthesis</keyword>
<keyword evidence="18" id="KW-1185">Reference proteome</keyword>
<evidence type="ECO:0000256" key="2">
    <source>
        <dbReference type="ARBA" id="ARBA00012202"/>
    </source>
</evidence>
<dbReference type="GO" id="GO:0035556">
    <property type="term" value="P:intracellular signal transduction"/>
    <property type="evidence" value="ECO:0007669"/>
    <property type="project" value="InterPro"/>
</dbReference>
<dbReference type="GO" id="GO:0005524">
    <property type="term" value="F:ATP binding"/>
    <property type="evidence" value="ECO:0007669"/>
    <property type="project" value="InterPro"/>
</dbReference>
<feature type="domain" description="Protein kinase" evidence="15">
    <location>
        <begin position="27"/>
        <end position="326"/>
    </location>
</feature>
<feature type="domain" description="Guanylate cyclase" evidence="16">
    <location>
        <begin position="399"/>
        <end position="529"/>
    </location>
</feature>
<organism evidence="17 18">
    <name type="scientific">Intoshia linei</name>
    <dbReference type="NCBI Taxonomy" id="1819745"/>
    <lineage>
        <taxon>Eukaryota</taxon>
        <taxon>Metazoa</taxon>
        <taxon>Spiralia</taxon>
        <taxon>Lophotrochozoa</taxon>
        <taxon>Mesozoa</taxon>
        <taxon>Orthonectida</taxon>
        <taxon>Rhopaluridae</taxon>
        <taxon>Intoshia</taxon>
    </lineage>
</organism>
<dbReference type="GO" id="GO:0001653">
    <property type="term" value="F:peptide receptor activity"/>
    <property type="evidence" value="ECO:0007669"/>
    <property type="project" value="TreeGrafter"/>
</dbReference>
<evidence type="ECO:0000256" key="8">
    <source>
        <dbReference type="ARBA" id="ARBA00023136"/>
    </source>
</evidence>
<comment type="similarity">
    <text evidence="13">Belongs to the adenylyl cyclase class-4/guanylyl cyclase family.</text>
</comment>
<dbReference type="OrthoDB" id="1890790at2759"/>
<dbReference type="GO" id="GO:0004383">
    <property type="term" value="F:guanylate cyclase activity"/>
    <property type="evidence" value="ECO:0007669"/>
    <property type="project" value="UniProtKB-EC"/>
</dbReference>
<dbReference type="InterPro" id="IPR000719">
    <property type="entry name" value="Prot_kinase_dom"/>
</dbReference>
<accession>A0A177B8E1</accession>
<dbReference type="CDD" id="cd07302">
    <property type="entry name" value="CHD"/>
    <property type="match status" value="1"/>
</dbReference>
<dbReference type="GO" id="GO:0007168">
    <property type="term" value="P:receptor guanylyl cyclase signaling pathway"/>
    <property type="evidence" value="ECO:0007669"/>
    <property type="project" value="TreeGrafter"/>
</dbReference>
<evidence type="ECO:0000256" key="10">
    <source>
        <dbReference type="ARBA" id="ARBA00023180"/>
    </source>
</evidence>
<dbReference type="PROSITE" id="PS50011">
    <property type="entry name" value="PROTEIN_KINASE_DOM"/>
    <property type="match status" value="1"/>
</dbReference>
<reference evidence="17 18" key="1">
    <citation type="submission" date="2016-04" db="EMBL/GenBank/DDBJ databases">
        <title>The genome of Intoshia linei affirms orthonectids as highly simplified spiralians.</title>
        <authorList>
            <person name="Mikhailov K.V."/>
            <person name="Slusarev G.S."/>
            <person name="Nikitin M.A."/>
            <person name="Logacheva M.D."/>
            <person name="Penin A."/>
            <person name="Aleoshin V."/>
            <person name="Panchin Y.V."/>
        </authorList>
    </citation>
    <scope>NUCLEOTIDE SEQUENCE [LARGE SCALE GENOMIC DNA]</scope>
    <source>
        <strain evidence="17">Intl2013</strain>
        <tissue evidence="17">Whole animal</tissue>
    </source>
</reference>
<dbReference type="SMART" id="SM00044">
    <property type="entry name" value="CYCc"/>
    <property type="match status" value="1"/>
</dbReference>
<keyword evidence="3" id="KW-0812">Transmembrane</keyword>
<keyword evidence="5" id="KW-0547">Nucleotide-binding</keyword>
<dbReference type="InterPro" id="IPR001054">
    <property type="entry name" value="A/G_cyclase"/>
</dbReference>
<comment type="caution">
    <text evidence="17">The sequence shown here is derived from an EMBL/GenBank/DDBJ whole genome shotgun (WGS) entry which is preliminary data.</text>
</comment>
<dbReference type="EC" id="4.6.1.2" evidence="2 14"/>
<proteinExistence type="inferred from homology"/>
<dbReference type="Pfam" id="PF07714">
    <property type="entry name" value="PK_Tyr_Ser-Thr"/>
    <property type="match status" value="1"/>
</dbReference>
<keyword evidence="4" id="KW-0732">Signal</keyword>
<keyword evidence="7" id="KW-0342">GTP-binding</keyword>
<evidence type="ECO:0000256" key="3">
    <source>
        <dbReference type="ARBA" id="ARBA00022692"/>
    </source>
</evidence>
<comment type="catalytic activity">
    <reaction evidence="14">
        <text>GTP = 3',5'-cyclic GMP + diphosphate</text>
        <dbReference type="Rhea" id="RHEA:13665"/>
        <dbReference type="ChEBI" id="CHEBI:33019"/>
        <dbReference type="ChEBI" id="CHEBI:37565"/>
        <dbReference type="ChEBI" id="CHEBI:57746"/>
        <dbReference type="EC" id="4.6.1.2"/>
    </reaction>
</comment>
<gene>
    <name evidence="17" type="ORF">A3Q56_02426</name>
</gene>
<dbReference type="InterPro" id="IPR001245">
    <property type="entry name" value="Ser-Thr/Tyr_kinase_cat_dom"/>
</dbReference>
<keyword evidence="9" id="KW-0675">Receptor</keyword>
<dbReference type="EMBL" id="LWCA01000224">
    <property type="protein sequence ID" value="OAF69831.1"/>
    <property type="molecule type" value="Genomic_DNA"/>
</dbReference>
<keyword evidence="8" id="KW-0472">Membrane</keyword>
<evidence type="ECO:0000256" key="14">
    <source>
        <dbReference type="RuleBase" id="RU003431"/>
    </source>
</evidence>
<evidence type="ECO:0000256" key="12">
    <source>
        <dbReference type="ARBA" id="ARBA00023293"/>
    </source>
</evidence>